<evidence type="ECO:0000256" key="1">
    <source>
        <dbReference type="ARBA" id="ARBA00008954"/>
    </source>
</evidence>
<dbReference type="InterPro" id="IPR015422">
    <property type="entry name" value="PyrdxlP-dep_Trfase_small"/>
</dbReference>
<organism evidence="4">
    <name type="scientific">Culicoides sonorensis</name>
    <name type="common">Biting midge</name>
    <dbReference type="NCBI Taxonomy" id="179676"/>
    <lineage>
        <taxon>Eukaryota</taxon>
        <taxon>Metazoa</taxon>
        <taxon>Ecdysozoa</taxon>
        <taxon>Arthropoda</taxon>
        <taxon>Hexapoda</taxon>
        <taxon>Insecta</taxon>
        <taxon>Pterygota</taxon>
        <taxon>Neoptera</taxon>
        <taxon>Endopterygota</taxon>
        <taxon>Diptera</taxon>
        <taxon>Nematocera</taxon>
        <taxon>Chironomoidea</taxon>
        <taxon>Ceratopogonidae</taxon>
        <taxon>Ceratopogoninae</taxon>
        <taxon>Culicoides</taxon>
        <taxon>Monoculicoides</taxon>
    </lineage>
</organism>
<dbReference type="VEuPathDB" id="VectorBase:CSON014491"/>
<dbReference type="PIRSF" id="PIRSF000521">
    <property type="entry name" value="Transaminase_4ab_Lys_Orn"/>
    <property type="match status" value="1"/>
</dbReference>
<reference evidence="4" key="1">
    <citation type="submission" date="2018-04" db="EMBL/GenBank/DDBJ databases">
        <authorList>
            <person name="Go L.Y."/>
            <person name="Mitchell J.A."/>
        </authorList>
    </citation>
    <scope>NUCLEOTIDE SEQUENCE</scope>
    <source>
        <tissue evidence="4">Whole organism</tissue>
    </source>
</reference>
<dbReference type="PANTHER" id="PTHR45688">
    <property type="match status" value="1"/>
</dbReference>
<name>A0A336KSD8_CULSO</name>
<proteinExistence type="inferred from homology"/>
<dbReference type="Gene3D" id="3.40.640.10">
    <property type="entry name" value="Type I PLP-dependent aspartate aminotransferase-like (Major domain)"/>
    <property type="match status" value="1"/>
</dbReference>
<dbReference type="PANTHER" id="PTHR45688:SF13">
    <property type="entry name" value="ALANINE--GLYOXYLATE AMINOTRANSFERASE 2-LIKE"/>
    <property type="match status" value="1"/>
</dbReference>
<evidence type="ECO:0000256" key="3">
    <source>
        <dbReference type="RuleBase" id="RU003560"/>
    </source>
</evidence>
<dbReference type="InterPro" id="IPR005814">
    <property type="entry name" value="Aminotrans_3"/>
</dbReference>
<evidence type="ECO:0000313" key="4">
    <source>
        <dbReference type="EMBL" id="SSX07048.1"/>
    </source>
</evidence>
<dbReference type="GO" id="GO:0005739">
    <property type="term" value="C:mitochondrion"/>
    <property type="evidence" value="ECO:0007669"/>
    <property type="project" value="TreeGrafter"/>
</dbReference>
<dbReference type="EMBL" id="UFQS01000822">
    <property type="protein sequence ID" value="SSX07048.1"/>
    <property type="molecule type" value="Genomic_DNA"/>
</dbReference>
<gene>
    <name evidence="4" type="primary">CSON014491</name>
</gene>
<reference evidence="5" key="2">
    <citation type="submission" date="2018-07" db="EMBL/GenBank/DDBJ databases">
        <authorList>
            <person name="Quirk P.G."/>
            <person name="Krulwich T.A."/>
        </authorList>
    </citation>
    <scope>NUCLEOTIDE SEQUENCE</scope>
</reference>
<dbReference type="InterPro" id="IPR015421">
    <property type="entry name" value="PyrdxlP-dep_Trfase_major"/>
</dbReference>
<dbReference type="Pfam" id="PF00202">
    <property type="entry name" value="Aminotran_3"/>
    <property type="match status" value="1"/>
</dbReference>
<accession>A0A336KSD8</accession>
<sequence length="476" mass="53825">MLQNRDPIHPFTTASRTMKLRNKYSGKSCQLFYKSNPLKIVAGKGCKMFNERGETYLDCINNVAHGNILLQLNKKFNHNFIKLVGHCHPDVVEKAYKQMSLISTNNRFLHDELIRFASRITHLLPKDLSVTFFVNSGSEANDLALRLANSHTNAKGVVTLNHAYHGHLTSLMEISPYKFTAEKFKSDKVDNVQVLDCPDTYRGPYTFHNYSNRLAAKLYARKAAKVIKELKKSEHGLNVFIAETYQSCGGQVIPPRKYFELIYKLVDEAGGIKIADEVQVGFGRIGTHFTAIENMKVRPDIVTLAKAIGNGHPVGIVITTDEIATSFYKTGVSYFNTYGGNPVSCGILNAVFDVFEKERLQLNALRTGIYIIKRLRKMKHHFNFIGDIRGEGLFVGVELIQDKKNRKPAKGMAIWVVNYMKNYHKTLISVDGPYENVLKFKPPLVFNVDDAKILLKALEETFNELKHPTNSSAIYI</sequence>
<evidence type="ECO:0000256" key="2">
    <source>
        <dbReference type="ARBA" id="ARBA00022898"/>
    </source>
</evidence>
<dbReference type="OMA" id="GAIETMK"/>
<dbReference type="CDD" id="cd00610">
    <property type="entry name" value="OAT_like"/>
    <property type="match status" value="1"/>
</dbReference>
<dbReference type="GO" id="GO:0008483">
    <property type="term" value="F:transaminase activity"/>
    <property type="evidence" value="ECO:0007669"/>
    <property type="project" value="InterPro"/>
</dbReference>
<dbReference type="AlphaFoldDB" id="A0A336KSD8"/>
<dbReference type="InterPro" id="IPR015424">
    <property type="entry name" value="PyrdxlP-dep_Trfase"/>
</dbReference>
<dbReference type="Gene3D" id="3.90.1150.10">
    <property type="entry name" value="Aspartate Aminotransferase, domain 1"/>
    <property type="match status" value="1"/>
</dbReference>
<dbReference type="EMBL" id="UFQT01000822">
    <property type="protein sequence ID" value="SSX27391.1"/>
    <property type="molecule type" value="Genomic_DNA"/>
</dbReference>
<dbReference type="SUPFAM" id="SSF53383">
    <property type="entry name" value="PLP-dependent transferases"/>
    <property type="match status" value="1"/>
</dbReference>
<comment type="similarity">
    <text evidence="1 3">Belongs to the class-III pyridoxal-phosphate-dependent aminotransferase family.</text>
</comment>
<keyword evidence="2 3" id="KW-0663">Pyridoxal phosphate</keyword>
<evidence type="ECO:0000313" key="5">
    <source>
        <dbReference type="EMBL" id="SSX27391.1"/>
    </source>
</evidence>
<dbReference type="GO" id="GO:0030170">
    <property type="term" value="F:pyridoxal phosphate binding"/>
    <property type="evidence" value="ECO:0007669"/>
    <property type="project" value="InterPro"/>
</dbReference>
<protein>
    <submittedName>
        <fullName evidence="4">CSON014491 protein</fullName>
    </submittedName>
</protein>